<accession>A0ABU9INT5</accession>
<comment type="caution">
    <text evidence="1">The sequence shown here is derived from an EMBL/GenBank/DDBJ whole genome shotgun (WGS) entry which is preliminary data.</text>
</comment>
<keyword evidence="2" id="KW-1185">Reference proteome</keyword>
<evidence type="ECO:0000313" key="1">
    <source>
        <dbReference type="EMBL" id="MEL1254103.1"/>
    </source>
</evidence>
<organism evidence="1 2">
    <name type="scientific">Flavobacterium calami</name>
    <dbReference type="NCBI Taxonomy" id="3139144"/>
    <lineage>
        <taxon>Bacteria</taxon>
        <taxon>Pseudomonadati</taxon>
        <taxon>Bacteroidota</taxon>
        <taxon>Flavobacteriia</taxon>
        <taxon>Flavobacteriales</taxon>
        <taxon>Flavobacteriaceae</taxon>
        <taxon>Flavobacterium</taxon>
    </lineage>
</organism>
<dbReference type="Proteomes" id="UP001485226">
    <property type="component" value="Unassembled WGS sequence"/>
</dbReference>
<name>A0ABU9INT5_9FLAO</name>
<evidence type="ECO:0000313" key="2">
    <source>
        <dbReference type="Proteomes" id="UP001485226"/>
    </source>
</evidence>
<sequence length="98" mass="11537">MRAAEIGYEFTEEDKELLLETYQELDDILKEAAAYINVKFQGREDYIHGWNKIDFGTKIGDFQIATTDREHIKRAWKDGVFDLKELLKSLRNEVILLI</sequence>
<dbReference type="EMBL" id="JBBYHS010000009">
    <property type="protein sequence ID" value="MEL1254103.1"/>
    <property type="molecule type" value="Genomic_DNA"/>
</dbReference>
<protein>
    <submittedName>
        <fullName evidence="1">Uncharacterized protein</fullName>
    </submittedName>
</protein>
<proteinExistence type="predicted"/>
<dbReference type="RefSeq" id="WP_341692115.1">
    <property type="nucleotide sequence ID" value="NZ_JBBYHS010000009.1"/>
</dbReference>
<gene>
    <name evidence="1" type="ORF">AAEO57_09975</name>
</gene>
<reference evidence="1 2" key="1">
    <citation type="submission" date="2024-04" db="EMBL/GenBank/DDBJ databases">
        <title>Flavobacterium sp. DGU38 16S ribosomal RNA gene Genome sequencing and assembly.</title>
        <authorList>
            <person name="Park S."/>
        </authorList>
    </citation>
    <scope>NUCLEOTIDE SEQUENCE [LARGE SCALE GENOMIC DNA]</scope>
    <source>
        <strain evidence="1 2">DGU38</strain>
    </source>
</reference>